<evidence type="ECO:0000256" key="1">
    <source>
        <dbReference type="ARBA" id="ARBA00008853"/>
    </source>
</evidence>
<dbReference type="Proteomes" id="UP000654257">
    <property type="component" value="Unassembled WGS sequence"/>
</dbReference>
<proteinExistence type="inferred from homology"/>
<dbReference type="InterPro" id="IPR005511">
    <property type="entry name" value="SMP-30"/>
</dbReference>
<comment type="similarity">
    <text evidence="1">Belongs to the SMP-30/CGR1 family.</text>
</comment>
<dbReference type="AlphaFoldDB" id="A0A917CVT5"/>
<dbReference type="Pfam" id="PF08450">
    <property type="entry name" value="SGL"/>
    <property type="match status" value="1"/>
</dbReference>
<evidence type="ECO:0000256" key="2">
    <source>
        <dbReference type="PIRSR" id="PIRSR605511-1"/>
    </source>
</evidence>
<gene>
    <name evidence="5" type="ORF">GCM10007304_12390</name>
</gene>
<keyword evidence="3" id="KW-0479">Metal-binding</keyword>
<accession>A0A917CVT5</accession>
<dbReference type="GO" id="GO:0019853">
    <property type="term" value="P:L-ascorbic acid biosynthetic process"/>
    <property type="evidence" value="ECO:0007669"/>
    <property type="project" value="TreeGrafter"/>
</dbReference>
<evidence type="ECO:0000256" key="3">
    <source>
        <dbReference type="PIRSR" id="PIRSR605511-2"/>
    </source>
</evidence>
<dbReference type="EMBL" id="BMCU01000001">
    <property type="protein sequence ID" value="GGF99980.1"/>
    <property type="molecule type" value="Genomic_DNA"/>
</dbReference>
<comment type="caution">
    <text evidence="5">The sequence shown here is derived from an EMBL/GenBank/DDBJ whole genome shotgun (WGS) entry which is preliminary data.</text>
</comment>
<reference evidence="5" key="1">
    <citation type="journal article" date="2014" name="Int. J. Syst. Evol. Microbiol.">
        <title>Complete genome sequence of Corynebacterium casei LMG S-19264T (=DSM 44701T), isolated from a smear-ripened cheese.</title>
        <authorList>
            <consortium name="US DOE Joint Genome Institute (JGI-PGF)"/>
            <person name="Walter F."/>
            <person name="Albersmeier A."/>
            <person name="Kalinowski J."/>
            <person name="Ruckert C."/>
        </authorList>
    </citation>
    <scope>NUCLEOTIDE SEQUENCE</scope>
    <source>
        <strain evidence="5">CCM 7905</strain>
    </source>
</reference>
<evidence type="ECO:0000313" key="6">
    <source>
        <dbReference type="Proteomes" id="UP000654257"/>
    </source>
</evidence>
<dbReference type="PANTHER" id="PTHR10907">
    <property type="entry name" value="REGUCALCIN"/>
    <property type="match status" value="1"/>
</dbReference>
<evidence type="ECO:0000259" key="4">
    <source>
        <dbReference type="Pfam" id="PF08450"/>
    </source>
</evidence>
<dbReference type="GO" id="GO:0004341">
    <property type="term" value="F:gluconolactonase activity"/>
    <property type="evidence" value="ECO:0007669"/>
    <property type="project" value="TreeGrafter"/>
</dbReference>
<dbReference type="SUPFAM" id="SSF63829">
    <property type="entry name" value="Calcium-dependent phosphotriesterase"/>
    <property type="match status" value="1"/>
</dbReference>
<feature type="binding site" evidence="3">
    <location>
        <position position="94"/>
    </location>
    <ligand>
        <name>substrate</name>
    </ligand>
</feature>
<keyword evidence="3" id="KW-0862">Zinc</keyword>
<feature type="binding site" evidence="3">
    <location>
        <position position="190"/>
    </location>
    <ligand>
        <name>a divalent metal cation</name>
        <dbReference type="ChEBI" id="CHEBI:60240"/>
    </ligand>
</feature>
<feature type="active site" description="Proton donor/acceptor" evidence="2">
    <location>
        <position position="190"/>
    </location>
</feature>
<feature type="domain" description="SMP-30/Gluconolactonase/LRE-like region" evidence="4">
    <location>
        <begin position="13"/>
        <end position="249"/>
    </location>
</feature>
<evidence type="ECO:0000313" key="5">
    <source>
        <dbReference type="EMBL" id="GGF99980.1"/>
    </source>
</evidence>
<comment type="cofactor">
    <cofactor evidence="3">
        <name>Zn(2+)</name>
        <dbReference type="ChEBI" id="CHEBI:29105"/>
    </cofactor>
    <text evidence="3">Binds 1 divalent metal cation per subunit.</text>
</comment>
<feature type="binding site" evidence="3">
    <location>
        <position position="92"/>
    </location>
    <ligand>
        <name>substrate</name>
    </ligand>
</feature>
<dbReference type="InterPro" id="IPR013658">
    <property type="entry name" value="SGL"/>
</dbReference>
<sequence length="280" mass="29863">MRIVEFVDADAQVGEGPFWDEREAILHWVDIPRGLIHRTDGHTTTTHVPTTVGAAIPRSSGPGYVVAIGEGFGTVVGDELEVTHPILPRDHRMNDAKCDARGRLWAGSCHQQFSAGAGVLHVLDSELGVRTAATGFSLPNGLGWSPANDTFYLVDSVEHTVHAWDFDLDTGAVDNQRTLARFEDADGLPDGLCIDEDGCIWVAMWGGGSVRRLSPAGVELSRIDVPVQQPSSCAFAGPELDVLIVTSARDGLQSPSRIDGSVLAVHELGARGVPVARYAG</sequence>
<dbReference type="InterPro" id="IPR011042">
    <property type="entry name" value="6-blade_b-propeller_TolB-like"/>
</dbReference>
<protein>
    <submittedName>
        <fullName evidence="5">Gluconolactonase</fullName>
    </submittedName>
</protein>
<dbReference type="GO" id="GO:0005509">
    <property type="term" value="F:calcium ion binding"/>
    <property type="evidence" value="ECO:0007669"/>
    <property type="project" value="TreeGrafter"/>
</dbReference>
<name>A0A917CVT5_9NOCA</name>
<organism evidence="5 6">
    <name type="scientific">Rhodococcoides trifolii</name>
    <dbReference type="NCBI Taxonomy" id="908250"/>
    <lineage>
        <taxon>Bacteria</taxon>
        <taxon>Bacillati</taxon>
        <taxon>Actinomycetota</taxon>
        <taxon>Actinomycetes</taxon>
        <taxon>Mycobacteriales</taxon>
        <taxon>Nocardiaceae</taxon>
        <taxon>Rhodococcoides</taxon>
    </lineage>
</organism>
<keyword evidence="6" id="KW-1185">Reference proteome</keyword>
<reference evidence="5" key="2">
    <citation type="submission" date="2020-09" db="EMBL/GenBank/DDBJ databases">
        <authorList>
            <person name="Sun Q."/>
            <person name="Sedlacek I."/>
        </authorList>
    </citation>
    <scope>NUCLEOTIDE SEQUENCE</scope>
    <source>
        <strain evidence="5">CCM 7905</strain>
    </source>
</reference>
<feature type="binding site" evidence="3">
    <location>
        <position position="140"/>
    </location>
    <ligand>
        <name>a divalent metal cation</name>
        <dbReference type="ChEBI" id="CHEBI:60240"/>
    </ligand>
</feature>
<dbReference type="PRINTS" id="PR01790">
    <property type="entry name" value="SMP30FAMILY"/>
</dbReference>
<feature type="binding site" evidence="3">
    <location>
        <position position="15"/>
    </location>
    <ligand>
        <name>a divalent metal cation</name>
        <dbReference type="ChEBI" id="CHEBI:60240"/>
    </ligand>
</feature>
<dbReference type="PANTHER" id="PTHR10907:SF47">
    <property type="entry name" value="REGUCALCIN"/>
    <property type="match status" value="1"/>
</dbReference>
<dbReference type="Gene3D" id="2.120.10.30">
    <property type="entry name" value="TolB, C-terminal domain"/>
    <property type="match status" value="1"/>
</dbReference>